<dbReference type="RefSeq" id="WP_150902346.1">
    <property type="nucleotide sequence ID" value="NZ_VTWT01000001.1"/>
</dbReference>
<keyword evidence="2" id="KW-1185">Reference proteome</keyword>
<dbReference type="EMBL" id="VTWT01000001">
    <property type="protein sequence ID" value="KAA9346177.1"/>
    <property type="molecule type" value="Genomic_DNA"/>
</dbReference>
<proteinExistence type="predicted"/>
<comment type="caution">
    <text evidence="1">The sequence shown here is derived from an EMBL/GenBank/DDBJ whole genome shotgun (WGS) entry which is preliminary data.</text>
</comment>
<evidence type="ECO:0000313" key="1">
    <source>
        <dbReference type="EMBL" id="KAA9346177.1"/>
    </source>
</evidence>
<evidence type="ECO:0000313" key="2">
    <source>
        <dbReference type="Proteomes" id="UP000326570"/>
    </source>
</evidence>
<protein>
    <submittedName>
        <fullName evidence="1">Uncharacterized protein</fullName>
    </submittedName>
</protein>
<gene>
    <name evidence="1" type="ORF">F0P94_03595</name>
</gene>
<organism evidence="1 2">
    <name type="scientific">Adhaeribacter soli</name>
    <dbReference type="NCBI Taxonomy" id="2607655"/>
    <lineage>
        <taxon>Bacteria</taxon>
        <taxon>Pseudomonadati</taxon>
        <taxon>Bacteroidota</taxon>
        <taxon>Cytophagia</taxon>
        <taxon>Cytophagales</taxon>
        <taxon>Hymenobacteraceae</taxon>
        <taxon>Adhaeribacter</taxon>
    </lineage>
</organism>
<name>A0A5N1J638_9BACT</name>
<dbReference type="Proteomes" id="UP000326570">
    <property type="component" value="Unassembled WGS sequence"/>
</dbReference>
<sequence>MPTIHLNNLNNIFELHGNTGRRSLELEKVVLMTGAVPGLQLQVLDEKNLSMYTHDLQPDTSSSEIYINRKFVFYDHLTVQIVSTTPGTVFEAEVYYQ</sequence>
<dbReference type="AlphaFoldDB" id="A0A5N1J638"/>
<accession>A0A5N1J638</accession>
<reference evidence="1 2" key="1">
    <citation type="submission" date="2019-09" db="EMBL/GenBank/DDBJ databases">
        <title>Genome sequence of Adhaeribacter sp. M2.</title>
        <authorList>
            <person name="Srinivasan S."/>
        </authorList>
    </citation>
    <scope>NUCLEOTIDE SEQUENCE [LARGE SCALE GENOMIC DNA]</scope>
    <source>
        <strain evidence="1 2">M2</strain>
    </source>
</reference>